<evidence type="ECO:0000256" key="4">
    <source>
        <dbReference type="ARBA" id="ARBA00023002"/>
    </source>
</evidence>
<dbReference type="Gene3D" id="3.50.50.60">
    <property type="entry name" value="FAD/NAD(P)-binding domain"/>
    <property type="match status" value="2"/>
</dbReference>
<comment type="caution">
    <text evidence="7">The sequence shown here is derived from an EMBL/GenBank/DDBJ whole genome shotgun (WGS) entry which is preliminary data.</text>
</comment>
<dbReference type="PANTHER" id="PTHR46056">
    <property type="entry name" value="LONG-CHAIN-ALCOHOL OXIDASE"/>
    <property type="match status" value="1"/>
</dbReference>
<organism evidence="7 8">
    <name type="scientific">Aerophobetes bacterium</name>
    <dbReference type="NCBI Taxonomy" id="2030807"/>
    <lineage>
        <taxon>Bacteria</taxon>
        <taxon>Candidatus Aerophobota</taxon>
    </lineage>
</organism>
<accession>A0A2A4YDZ5</accession>
<name>A0A2A4YDZ5_UNCAE</name>
<protein>
    <submittedName>
        <fullName evidence="7">Dehydrogenase</fullName>
    </submittedName>
</protein>
<dbReference type="EMBL" id="NVUU01000073">
    <property type="protein sequence ID" value="PCI93078.1"/>
    <property type="molecule type" value="Genomic_DNA"/>
</dbReference>
<dbReference type="Pfam" id="PF05199">
    <property type="entry name" value="GMC_oxred_C"/>
    <property type="match status" value="1"/>
</dbReference>
<evidence type="ECO:0000256" key="2">
    <source>
        <dbReference type="ARBA" id="ARBA00022630"/>
    </source>
</evidence>
<evidence type="ECO:0000259" key="5">
    <source>
        <dbReference type="Pfam" id="PF00732"/>
    </source>
</evidence>
<dbReference type="Pfam" id="PF00732">
    <property type="entry name" value="GMC_oxred_N"/>
    <property type="match status" value="1"/>
</dbReference>
<dbReference type="InterPro" id="IPR007867">
    <property type="entry name" value="GMC_OxRtase_C"/>
</dbReference>
<dbReference type="GO" id="GO:0050660">
    <property type="term" value="F:flavin adenine dinucleotide binding"/>
    <property type="evidence" value="ECO:0007669"/>
    <property type="project" value="InterPro"/>
</dbReference>
<reference evidence="8" key="1">
    <citation type="submission" date="2017-08" db="EMBL/GenBank/DDBJ databases">
        <title>A dynamic microbial community with high functional redundancy inhabits the cold, oxic subseafloor aquifer.</title>
        <authorList>
            <person name="Tully B.J."/>
            <person name="Wheat C.G."/>
            <person name="Glazer B.T."/>
            <person name="Huber J.A."/>
        </authorList>
    </citation>
    <scope>NUCLEOTIDE SEQUENCE [LARGE SCALE GENOMIC DNA]</scope>
</reference>
<evidence type="ECO:0000313" key="8">
    <source>
        <dbReference type="Proteomes" id="UP000217838"/>
    </source>
</evidence>
<dbReference type="AlphaFoldDB" id="A0A2A4YDZ5"/>
<feature type="domain" description="Glucose-methanol-choline oxidoreductase C-terminal" evidence="6">
    <location>
        <begin position="442"/>
        <end position="499"/>
    </location>
</feature>
<proteinExistence type="inferred from homology"/>
<evidence type="ECO:0000256" key="3">
    <source>
        <dbReference type="ARBA" id="ARBA00022827"/>
    </source>
</evidence>
<comment type="similarity">
    <text evidence="1">Belongs to the GMC oxidoreductase family.</text>
</comment>
<evidence type="ECO:0000256" key="1">
    <source>
        <dbReference type="ARBA" id="ARBA00010790"/>
    </source>
</evidence>
<gene>
    <name evidence="7" type="ORF">COB11_05945</name>
</gene>
<dbReference type="GO" id="GO:0016614">
    <property type="term" value="F:oxidoreductase activity, acting on CH-OH group of donors"/>
    <property type="evidence" value="ECO:0007669"/>
    <property type="project" value="InterPro"/>
</dbReference>
<keyword evidence="3" id="KW-0274">FAD</keyword>
<evidence type="ECO:0000259" key="6">
    <source>
        <dbReference type="Pfam" id="PF05199"/>
    </source>
</evidence>
<sequence>MDEFDYIIIGSGAGGGTIASKLVKTNKRILIIERGPFLQRGIENWQPKEVFYKGKYAPPEKWLDEKKKEFIPGTHYFVGGNTKFYGAALLRLRENDFNDIKHYGGTSPAWPLKYKDFQPYYNEAEVLYEVHGKRGEDPTEPPETNEYAFPEVSHEPQMQEIFDKLIKENHKPFHLPLGIRLKEKDMVNSLCVRCETCDGYPCLVKAKSDAQHICLDKVLLNDNVTLITEAKVCKLLTDDSGTNVTSVLVERDGKGETYHGKTVIVSCGAINSAVLFLRSKCNKHPNGLANSSDQVGRNYMCHQNSVILGIHKYKNKMKFQKTLGLNDFYHKADDSEFPLGHIQMLGKVEADMLKGDAPFFTPNFVLEYLASHSIGWWLTSEDLPLSENRVLVDENNRINLLYTINNREAHKRLKKKLEKILNFTGHRFHISNSAYLKNRLPIAAVAHQVGTMRFGTDPKTSVLDTNCKVHDLENVYVVDGSFFPSSGAVNPGLTIIANALRIGDHLAEKQ</sequence>
<feature type="domain" description="Glucose-methanol-choline oxidoreductase N-terminal" evidence="5">
    <location>
        <begin position="198"/>
        <end position="302"/>
    </location>
</feature>
<keyword evidence="2" id="KW-0285">Flavoprotein</keyword>
<dbReference type="PANTHER" id="PTHR46056:SF12">
    <property type="entry name" value="LONG-CHAIN-ALCOHOL OXIDASE"/>
    <property type="match status" value="1"/>
</dbReference>
<evidence type="ECO:0000313" key="7">
    <source>
        <dbReference type="EMBL" id="PCI93078.1"/>
    </source>
</evidence>
<keyword evidence="4" id="KW-0560">Oxidoreductase</keyword>
<dbReference type="InterPro" id="IPR036188">
    <property type="entry name" value="FAD/NAD-bd_sf"/>
</dbReference>
<dbReference type="InterPro" id="IPR000172">
    <property type="entry name" value="GMC_OxRdtase_N"/>
</dbReference>
<dbReference type="SUPFAM" id="SSF51905">
    <property type="entry name" value="FAD/NAD(P)-binding domain"/>
    <property type="match status" value="1"/>
</dbReference>
<dbReference type="Proteomes" id="UP000217838">
    <property type="component" value="Unassembled WGS sequence"/>
</dbReference>